<organism evidence="1 2">
    <name type="scientific">Castor canadensis</name>
    <name type="common">American beaver</name>
    <dbReference type="NCBI Taxonomy" id="51338"/>
    <lineage>
        <taxon>Eukaryota</taxon>
        <taxon>Metazoa</taxon>
        <taxon>Chordata</taxon>
        <taxon>Craniata</taxon>
        <taxon>Vertebrata</taxon>
        <taxon>Euteleostomi</taxon>
        <taxon>Mammalia</taxon>
        <taxon>Eutheria</taxon>
        <taxon>Euarchontoglires</taxon>
        <taxon>Glires</taxon>
        <taxon>Rodentia</taxon>
        <taxon>Castorimorpha</taxon>
        <taxon>Castoridae</taxon>
        <taxon>Castor</taxon>
    </lineage>
</organism>
<keyword evidence="2" id="KW-0472">Membrane</keyword>
<dbReference type="Proteomes" id="UP001732720">
    <property type="component" value="Chromosome 17"/>
</dbReference>
<dbReference type="RefSeq" id="XP_073916404.1">
    <property type="nucleotide sequence ID" value="XM_074060303.1"/>
</dbReference>
<keyword evidence="2" id="KW-0645">Protease</keyword>
<evidence type="ECO:0000313" key="2">
    <source>
        <dbReference type="RefSeq" id="XP_073916404.1"/>
    </source>
</evidence>
<keyword evidence="2" id="KW-0812">Transmembrane</keyword>
<accession>A0AC58LGY4</accession>
<keyword evidence="2" id="KW-0378">Hydrolase</keyword>
<keyword evidence="1" id="KW-1185">Reference proteome</keyword>
<protein>
    <submittedName>
        <fullName evidence="2">Transmembrane protease serine 9 isoform X1</fullName>
    </submittedName>
</protein>
<name>A0AC58LGY4_CASCN</name>
<gene>
    <name evidence="2" type="primary">Prss46</name>
</gene>
<evidence type="ECO:0000313" key="1">
    <source>
        <dbReference type="Proteomes" id="UP001732720"/>
    </source>
</evidence>
<sequence>MLVIRPPGAREHPDAPRSARNAGAACGHRSSRIVGGRPAAERKWPWQVSLQIRNEHICGGSLISNRWVLTAAHCIYGHLEYIVKLGDIEVHHKAKTAAAVPVLDIVIHQDYSSSGSTSNDIALALLAFPVNYSTHIQPVCLPEKTFMVQSDTKCWVTGWGKLSEEGSQITKELSGAGQQGARHSQASEAGDRGARAASPRRGVVRTSRVITYRSTSRAHVLRRPMCWCAGCIGLRGHQVGLHPASLMTTSGCSLDAGSRPSRSWVLSCPVLLLLLLTPPPNSGFEEDETKVVCGEPWWSEDLEETHRHWPWEVSLQTEYQHVCGGALIEPSWVVTAAHCIQGTKEYSVMLGTAQLQPVNSTSALWISVKDIIMHPKYWGQTFITGNVALLHLHTPVTFSKYVQPICLPEPSFHLKVGTQCWVTGWGQAKQRFSANSTLTPALQETEVFIMDNKRCDRIYHKRSRFPHIIPLVLRDMICATNYEENLCHEDAGGPLACEVDGRWILAGVLSWEKACAKPQNPGSWLQACGQTNITCKVVKGKVEEVGKWPWQVSIFFLGMYTCSGSLIHRQWILTAAHCLQRSKDPTHYSVVLGAQRIPDNSTQLLLTNLVIHDHFNNRMSNDIALLKLRDPIFWSPLIQPICLPTNNFKPIIGSICWVIGWGHKGRKETSESPYNVQDLSVRIINNDICNHRYQFLLSMNQKQFIGNDMLCVNPELGSDTCKDTSGSSLACKVNNTWIQMGVVSWSFGCGQRRFPSIYTSTSSFTHWIKKQVTDLRFTSRAGPSFLSPVILTGYILLVSLGSLWLL</sequence>
<reference evidence="2" key="1">
    <citation type="submission" date="2025-08" db="UniProtKB">
        <authorList>
            <consortium name="RefSeq"/>
        </authorList>
    </citation>
    <scope>IDENTIFICATION</scope>
</reference>
<proteinExistence type="predicted"/>